<dbReference type="AlphaFoldDB" id="A0AAW9CPI1"/>
<evidence type="ECO:0000259" key="6">
    <source>
        <dbReference type="Pfam" id="PF13458"/>
    </source>
</evidence>
<dbReference type="PANTHER" id="PTHR47151">
    <property type="entry name" value="LEU/ILE/VAL-BINDING ABC TRANSPORTER SUBUNIT"/>
    <property type="match status" value="1"/>
</dbReference>
<protein>
    <submittedName>
        <fullName evidence="7">Periplasmic binding family protein</fullName>
    </submittedName>
</protein>
<sequence length="419" mass="43202">MKFPSTFLPGVALSVAAVFFASVAQAQAPTPARGAESGETGRSAPQTVLIGLAAPLTGPLARIGKDLQNGAQLALDDANSRRPTLGGKPVVYRLVAVDDQSDPRAAVTVAQRLVERRVIGVVGHWNTGCSVPASRIYRDAGIAQIAPASTGRQYTRQGYPTAFRIVGHDDASGAHAGAYVVKTLGAKRIAVIDDRTAFGAGLADQFVKGVDANGGAIVDRQYVNDKTVDFSAVLTAIKAKRADVVFFGGLDAQAAPLARRMRQLKLNATLVGAGGFVTQTFLSLAGPGGDGVTALEPGLPLARMPGGAAFDARYRARYRAPIELHARFAYDAAATLIAAAERANSTDAARLPAVLHALKRQGVTGAIAFDAEGNLRNPAFTIYRAGGGKWAAVDVLGGAGANGVAAAGVESNVSAWPAR</sequence>
<dbReference type="Proteomes" id="UP001272137">
    <property type="component" value="Unassembled WGS sequence"/>
</dbReference>
<dbReference type="Gene3D" id="3.40.50.2300">
    <property type="match status" value="2"/>
</dbReference>
<evidence type="ECO:0000256" key="3">
    <source>
        <dbReference type="ARBA" id="ARBA00022729"/>
    </source>
</evidence>
<keyword evidence="2" id="KW-0813">Transport</keyword>
<evidence type="ECO:0000313" key="8">
    <source>
        <dbReference type="Proteomes" id="UP001272137"/>
    </source>
</evidence>
<keyword evidence="3 5" id="KW-0732">Signal</keyword>
<evidence type="ECO:0000256" key="1">
    <source>
        <dbReference type="ARBA" id="ARBA00010062"/>
    </source>
</evidence>
<organism evidence="7 8">
    <name type="scientific">Burkholderia thailandensis</name>
    <dbReference type="NCBI Taxonomy" id="57975"/>
    <lineage>
        <taxon>Bacteria</taxon>
        <taxon>Pseudomonadati</taxon>
        <taxon>Pseudomonadota</taxon>
        <taxon>Betaproteobacteria</taxon>
        <taxon>Burkholderiales</taxon>
        <taxon>Burkholderiaceae</taxon>
        <taxon>Burkholderia</taxon>
        <taxon>pseudomallei group</taxon>
    </lineage>
</organism>
<dbReference type="GO" id="GO:0006865">
    <property type="term" value="P:amino acid transport"/>
    <property type="evidence" value="ECO:0007669"/>
    <property type="project" value="UniProtKB-KW"/>
</dbReference>
<dbReference type="InterPro" id="IPR000709">
    <property type="entry name" value="Leu_Ile_Val-bd"/>
</dbReference>
<proteinExistence type="inferred from homology"/>
<dbReference type="RefSeq" id="WP_019255831.1">
    <property type="nucleotide sequence ID" value="NZ_JANUQN010000007.1"/>
</dbReference>
<comment type="similarity">
    <text evidence="1">Belongs to the leucine-binding protein family.</text>
</comment>
<name>A0AAW9CPI1_BURTH</name>
<accession>A0AAW9CPI1</accession>
<dbReference type="InterPro" id="IPR028081">
    <property type="entry name" value="Leu-bd"/>
</dbReference>
<dbReference type="PRINTS" id="PR00337">
    <property type="entry name" value="LEUILEVALBP"/>
</dbReference>
<gene>
    <name evidence="7" type="ORF">C7S16_4469</name>
</gene>
<evidence type="ECO:0000313" key="7">
    <source>
        <dbReference type="EMBL" id="MDW9252322.1"/>
    </source>
</evidence>
<keyword evidence="4" id="KW-0029">Amino-acid transport</keyword>
<evidence type="ECO:0000256" key="2">
    <source>
        <dbReference type="ARBA" id="ARBA00022448"/>
    </source>
</evidence>
<evidence type="ECO:0000256" key="5">
    <source>
        <dbReference type="SAM" id="SignalP"/>
    </source>
</evidence>
<dbReference type="SUPFAM" id="SSF53822">
    <property type="entry name" value="Periplasmic binding protein-like I"/>
    <property type="match status" value="1"/>
</dbReference>
<feature type="signal peptide" evidence="5">
    <location>
        <begin position="1"/>
        <end position="26"/>
    </location>
</feature>
<feature type="domain" description="Leucine-binding protein" evidence="6">
    <location>
        <begin position="48"/>
        <end position="388"/>
    </location>
</feature>
<evidence type="ECO:0000256" key="4">
    <source>
        <dbReference type="ARBA" id="ARBA00022970"/>
    </source>
</evidence>
<dbReference type="CDD" id="cd06342">
    <property type="entry name" value="PBP1_ABC_LIVBP-like"/>
    <property type="match status" value="1"/>
</dbReference>
<dbReference type="PANTHER" id="PTHR47151:SF2">
    <property type="entry name" value="AMINO ACID BINDING PROTEIN"/>
    <property type="match status" value="1"/>
</dbReference>
<comment type="caution">
    <text evidence="7">The sequence shown here is derived from an EMBL/GenBank/DDBJ whole genome shotgun (WGS) entry which is preliminary data.</text>
</comment>
<reference evidence="7" key="1">
    <citation type="submission" date="2018-08" db="EMBL/GenBank/DDBJ databases">
        <title>Identification of Burkholderia cepacia strains that express a Burkholderia pseudomallei-like capsular polysaccharide.</title>
        <authorList>
            <person name="Burtnick M.N."/>
            <person name="Vongsouvath M."/>
            <person name="Newton P."/>
            <person name="Wuthiekanun V."/>
            <person name="Limmathurotsakul D."/>
            <person name="Brett P.J."/>
            <person name="Chantratita N."/>
            <person name="Dance D.A."/>
        </authorList>
    </citation>
    <scope>NUCLEOTIDE SEQUENCE</scope>
    <source>
        <strain evidence="7">SBXCC001</strain>
    </source>
</reference>
<dbReference type="Pfam" id="PF13458">
    <property type="entry name" value="Peripla_BP_6"/>
    <property type="match status" value="1"/>
</dbReference>
<feature type="chain" id="PRO_5043768293" evidence="5">
    <location>
        <begin position="27"/>
        <end position="419"/>
    </location>
</feature>
<dbReference type="EMBL" id="QXCT01000001">
    <property type="protein sequence ID" value="MDW9252322.1"/>
    <property type="molecule type" value="Genomic_DNA"/>
</dbReference>
<dbReference type="InterPro" id="IPR028082">
    <property type="entry name" value="Peripla_BP_I"/>
</dbReference>